<keyword evidence="2 6" id="KW-0812">Transmembrane</keyword>
<feature type="transmembrane region" description="Helical" evidence="6">
    <location>
        <begin position="20"/>
        <end position="37"/>
    </location>
</feature>
<comment type="subcellular location">
    <subcellularLocation>
        <location evidence="1">Membrane</location>
        <topology evidence="1">Multi-pass membrane protein</topology>
    </subcellularLocation>
</comment>
<evidence type="ECO:0000256" key="4">
    <source>
        <dbReference type="ARBA" id="ARBA00023136"/>
    </source>
</evidence>
<accession>A0ABT9PIH1</accession>
<keyword evidence="9" id="KW-1185">Reference proteome</keyword>
<evidence type="ECO:0000313" key="9">
    <source>
        <dbReference type="Proteomes" id="UP001230145"/>
    </source>
</evidence>
<name>A0ABT9PIH1_9ACTO</name>
<feature type="transmembrane region" description="Helical" evidence="6">
    <location>
        <begin position="137"/>
        <end position="159"/>
    </location>
</feature>
<organism evidence="8 9">
    <name type="scientific">Trueperella abortisuis</name>
    <dbReference type="NCBI Taxonomy" id="445930"/>
    <lineage>
        <taxon>Bacteria</taxon>
        <taxon>Bacillati</taxon>
        <taxon>Actinomycetota</taxon>
        <taxon>Actinomycetes</taxon>
        <taxon>Actinomycetales</taxon>
        <taxon>Actinomycetaceae</taxon>
        <taxon>Trueperella</taxon>
    </lineage>
</organism>
<dbReference type="RefSeq" id="WP_307634823.1">
    <property type="nucleotide sequence ID" value="NZ_JAUSQL010000001.1"/>
</dbReference>
<keyword evidence="4 6" id="KW-0472">Membrane</keyword>
<feature type="transmembrane region" description="Helical" evidence="6">
    <location>
        <begin position="211"/>
        <end position="238"/>
    </location>
</feature>
<sequence length="267" mass="28387">MSFAKAVKIQAVADLRPQLLGLSTLNILIIPALWTFLGRRLTGTIGDLDVSAGHYLVASSLVGFSAMVAYQIAAEMYNEYMAGTLLRVRTLPKGVKIWSTAKLATSAGVILVPQALILLATALFIPGFNLTWTKMALAIPFLLLTLAATAPLGFIIGAFTRSTTALLIGMLVFMALMAISGIFFPLDVLPGWLQGVSKPLPFYHAGIVSRWVFIGGTGNIAMSASVLAAWAILGMIVARKAITLSFSKVSMGTVARAQQKMKNTLGI</sequence>
<protein>
    <submittedName>
        <fullName evidence="8">ABC-2 type transport system permease protein</fullName>
    </submittedName>
</protein>
<evidence type="ECO:0000256" key="1">
    <source>
        <dbReference type="ARBA" id="ARBA00004141"/>
    </source>
</evidence>
<dbReference type="Proteomes" id="UP001230145">
    <property type="component" value="Unassembled WGS sequence"/>
</dbReference>
<evidence type="ECO:0000313" key="8">
    <source>
        <dbReference type="EMBL" id="MDP9832510.1"/>
    </source>
</evidence>
<dbReference type="PRINTS" id="PR00164">
    <property type="entry name" value="ABC2TRNSPORT"/>
</dbReference>
<dbReference type="InterPro" id="IPR013525">
    <property type="entry name" value="ABC2_TM"/>
</dbReference>
<feature type="transmembrane region" description="Helical" evidence="6">
    <location>
        <begin position="166"/>
        <end position="186"/>
    </location>
</feature>
<evidence type="ECO:0000256" key="6">
    <source>
        <dbReference type="SAM" id="Phobius"/>
    </source>
</evidence>
<dbReference type="InterPro" id="IPR051784">
    <property type="entry name" value="Nod_factor_ABC_transporter"/>
</dbReference>
<dbReference type="Pfam" id="PF01061">
    <property type="entry name" value="ABC2_membrane"/>
    <property type="match status" value="1"/>
</dbReference>
<keyword evidence="3 6" id="KW-1133">Transmembrane helix</keyword>
<dbReference type="EMBL" id="JAUSQL010000001">
    <property type="protein sequence ID" value="MDP9832510.1"/>
    <property type="molecule type" value="Genomic_DNA"/>
</dbReference>
<dbReference type="PANTHER" id="PTHR43229">
    <property type="entry name" value="NODULATION PROTEIN J"/>
    <property type="match status" value="1"/>
</dbReference>
<comment type="caution">
    <text evidence="8">The sequence shown here is derived from an EMBL/GenBank/DDBJ whole genome shotgun (WGS) entry which is preliminary data.</text>
</comment>
<keyword evidence="5" id="KW-0046">Antibiotic resistance</keyword>
<proteinExistence type="predicted"/>
<evidence type="ECO:0000256" key="3">
    <source>
        <dbReference type="ARBA" id="ARBA00022989"/>
    </source>
</evidence>
<reference evidence="8 9" key="1">
    <citation type="submission" date="2023-07" db="EMBL/GenBank/DDBJ databases">
        <title>Sequencing the genomes of 1000 actinobacteria strains.</title>
        <authorList>
            <person name="Klenk H.-P."/>
        </authorList>
    </citation>
    <scope>NUCLEOTIDE SEQUENCE [LARGE SCALE GENOMIC DNA]</scope>
    <source>
        <strain evidence="8 9">DSM 19515</strain>
    </source>
</reference>
<dbReference type="PANTHER" id="PTHR43229:SF3">
    <property type="entry name" value="ABC-TYPE MULTIDRUG TRANSPORT SYSTEM, PERMEASE COMPONENT"/>
    <property type="match status" value="1"/>
</dbReference>
<feature type="transmembrane region" description="Helical" evidence="6">
    <location>
        <begin position="103"/>
        <end position="125"/>
    </location>
</feature>
<evidence type="ECO:0000256" key="5">
    <source>
        <dbReference type="ARBA" id="ARBA00023251"/>
    </source>
</evidence>
<gene>
    <name evidence="8" type="ORF">J2S45_001189</name>
</gene>
<evidence type="ECO:0000256" key="2">
    <source>
        <dbReference type="ARBA" id="ARBA00022692"/>
    </source>
</evidence>
<feature type="transmembrane region" description="Helical" evidence="6">
    <location>
        <begin position="52"/>
        <end position="73"/>
    </location>
</feature>
<evidence type="ECO:0000259" key="7">
    <source>
        <dbReference type="Pfam" id="PF01061"/>
    </source>
</evidence>
<feature type="domain" description="ABC-2 type transporter transmembrane" evidence="7">
    <location>
        <begin position="29"/>
        <end position="212"/>
    </location>
</feature>
<dbReference type="InterPro" id="IPR000412">
    <property type="entry name" value="ABC_2_transport"/>
</dbReference>